<keyword evidence="3" id="KW-1185">Reference proteome</keyword>
<reference evidence="4" key="1">
    <citation type="submission" date="2017-02" db="UniProtKB">
        <authorList>
            <consortium name="WormBaseParasite"/>
        </authorList>
    </citation>
    <scope>IDENTIFICATION</scope>
</reference>
<feature type="domain" description="Core Histone H2A/H2B/H3" evidence="2">
    <location>
        <begin position="32"/>
        <end position="110"/>
    </location>
</feature>
<dbReference type="AlphaFoldDB" id="A0A0N5B4A0"/>
<proteinExistence type="predicted"/>
<dbReference type="InterPro" id="IPR007125">
    <property type="entry name" value="H2A/H2B/H3"/>
</dbReference>
<dbReference type="GO" id="GO:0046982">
    <property type="term" value="F:protein heterodimerization activity"/>
    <property type="evidence" value="ECO:0007669"/>
    <property type="project" value="InterPro"/>
</dbReference>
<organism evidence="3 4">
    <name type="scientific">Strongyloides papillosus</name>
    <name type="common">Intestinal threadworm</name>
    <dbReference type="NCBI Taxonomy" id="174720"/>
    <lineage>
        <taxon>Eukaryota</taxon>
        <taxon>Metazoa</taxon>
        <taxon>Ecdysozoa</taxon>
        <taxon>Nematoda</taxon>
        <taxon>Chromadorea</taxon>
        <taxon>Rhabditida</taxon>
        <taxon>Tylenchina</taxon>
        <taxon>Panagrolaimomorpha</taxon>
        <taxon>Strongyloidoidea</taxon>
        <taxon>Strongyloididae</taxon>
        <taxon>Strongyloides</taxon>
    </lineage>
</organism>
<accession>A0A0N5B4A0</accession>
<sequence>MGRQKATKPPAHYRKVELKQKFHSKPSNNATQKVESRLCIPRKKFEDLVKEILHIVSKGSVTRIERDAVDAFHQSAEEYLIRNFKMGEVIKGASNDRTLMPKHMAAARRINNLDKN</sequence>
<evidence type="ECO:0000313" key="4">
    <source>
        <dbReference type="WBParaSite" id="SPAL_0000090200.1"/>
    </source>
</evidence>
<evidence type="ECO:0000259" key="2">
    <source>
        <dbReference type="Pfam" id="PF00125"/>
    </source>
</evidence>
<dbReference type="SUPFAM" id="SSF47113">
    <property type="entry name" value="Histone-fold"/>
    <property type="match status" value="1"/>
</dbReference>
<dbReference type="InterPro" id="IPR009072">
    <property type="entry name" value="Histone-fold"/>
</dbReference>
<dbReference type="GO" id="GO:0003677">
    <property type="term" value="F:DNA binding"/>
    <property type="evidence" value="ECO:0007669"/>
    <property type="project" value="InterPro"/>
</dbReference>
<dbReference type="WBParaSite" id="SPAL_0000090200.1">
    <property type="protein sequence ID" value="SPAL_0000090200.1"/>
    <property type="gene ID" value="SPAL_0000090200"/>
</dbReference>
<dbReference type="Gene3D" id="1.10.20.10">
    <property type="entry name" value="Histone, subunit A"/>
    <property type="match status" value="1"/>
</dbReference>
<dbReference type="Pfam" id="PF00125">
    <property type="entry name" value="Histone"/>
    <property type="match status" value="1"/>
</dbReference>
<dbReference type="Proteomes" id="UP000046392">
    <property type="component" value="Unplaced"/>
</dbReference>
<evidence type="ECO:0000256" key="1">
    <source>
        <dbReference type="SAM" id="MobiDB-lite"/>
    </source>
</evidence>
<evidence type="ECO:0000313" key="3">
    <source>
        <dbReference type="Proteomes" id="UP000046392"/>
    </source>
</evidence>
<name>A0A0N5B4A0_STREA</name>
<protein>
    <submittedName>
        <fullName evidence="4">Histone domain-containing protein</fullName>
    </submittedName>
</protein>
<feature type="region of interest" description="Disordered" evidence="1">
    <location>
        <begin position="1"/>
        <end position="35"/>
    </location>
</feature>